<accession>A0A1E5GK93</accession>
<gene>
    <name evidence="3" type="ORF">BCR25_06295</name>
</gene>
<evidence type="ECO:0000313" key="3">
    <source>
        <dbReference type="EMBL" id="OEG13097.1"/>
    </source>
</evidence>
<evidence type="ECO:0000259" key="2">
    <source>
        <dbReference type="Pfam" id="PF13731"/>
    </source>
</evidence>
<dbReference type="RefSeq" id="WP_069663795.1">
    <property type="nucleotide sequence ID" value="NZ_JBHUJJ010000001.1"/>
</dbReference>
<feature type="region of interest" description="Disordered" evidence="1">
    <location>
        <begin position="48"/>
        <end position="70"/>
    </location>
</feature>
<sequence>MSILKRGGVALAGLLLITFCWGEESLANTILTNALGSDINTTIIEGSEETIPPKFGKDPEDPENDGEGNSGLLKIDRVPNFTFNSIVPSGLYQLEYAANSNPYIQVSDLRGNLSGWTLSAKISNFVSQPTLEDPKSYVLTGAEFTLENGVVEGYKSEYATPPKSYGVTLNSNFKKIFSAEKDSGQGIWASRWQRKKGVNENIKIAILPRTARPDTEYKAAITWLLNDVPSE</sequence>
<evidence type="ECO:0000313" key="4">
    <source>
        <dbReference type="Proteomes" id="UP000095094"/>
    </source>
</evidence>
<proteinExistence type="predicted"/>
<dbReference type="OrthoDB" id="2356942at2"/>
<evidence type="ECO:0000256" key="1">
    <source>
        <dbReference type="SAM" id="MobiDB-lite"/>
    </source>
</evidence>
<name>A0A1E5GK93_9ENTE</name>
<organism evidence="3 4">
    <name type="scientific">Enterococcus termitis</name>
    <dbReference type="NCBI Taxonomy" id="332950"/>
    <lineage>
        <taxon>Bacteria</taxon>
        <taxon>Bacillati</taxon>
        <taxon>Bacillota</taxon>
        <taxon>Bacilli</taxon>
        <taxon>Lactobacillales</taxon>
        <taxon>Enterococcaceae</taxon>
        <taxon>Enterococcus</taxon>
    </lineage>
</organism>
<keyword evidence="4" id="KW-1185">Reference proteome</keyword>
<dbReference type="Pfam" id="PF13731">
    <property type="entry name" value="WxL"/>
    <property type="match status" value="1"/>
</dbReference>
<comment type="caution">
    <text evidence="3">The sequence shown here is derived from an EMBL/GenBank/DDBJ whole genome shotgun (WGS) entry which is preliminary data.</text>
</comment>
<dbReference type="InterPro" id="IPR027994">
    <property type="entry name" value="WxL_dom"/>
</dbReference>
<dbReference type="AlphaFoldDB" id="A0A1E5GK93"/>
<protein>
    <recommendedName>
        <fullName evidence="2">WxL domain-containing protein</fullName>
    </recommendedName>
</protein>
<dbReference type="Proteomes" id="UP000095094">
    <property type="component" value="Unassembled WGS sequence"/>
</dbReference>
<feature type="domain" description="WxL" evidence="2">
    <location>
        <begin position="48"/>
        <end position="229"/>
    </location>
</feature>
<reference evidence="4" key="1">
    <citation type="submission" date="2016-09" db="EMBL/GenBank/DDBJ databases">
        <authorList>
            <person name="Gulvik C.A."/>
        </authorList>
    </citation>
    <scope>NUCLEOTIDE SEQUENCE [LARGE SCALE GENOMIC DNA]</scope>
    <source>
        <strain evidence="4">LMG 8895</strain>
    </source>
</reference>
<dbReference type="EMBL" id="MIJY01000023">
    <property type="protein sequence ID" value="OEG13097.1"/>
    <property type="molecule type" value="Genomic_DNA"/>
</dbReference>
<dbReference type="PATRIC" id="fig|332950.4.peg.2277"/>